<dbReference type="GO" id="GO:0043952">
    <property type="term" value="P:protein transport by the Sec complex"/>
    <property type="evidence" value="ECO:0007669"/>
    <property type="project" value="TreeGrafter"/>
</dbReference>
<protein>
    <submittedName>
        <fullName evidence="10">Protein translocase subunit SecE</fullName>
    </submittedName>
</protein>
<gene>
    <name evidence="10" type="ORF">MNBD_GAMMA12-2083</name>
</gene>
<evidence type="ECO:0000313" key="10">
    <source>
        <dbReference type="EMBL" id="VAW71738.1"/>
    </source>
</evidence>
<feature type="transmembrane region" description="Helical" evidence="9">
    <location>
        <begin position="15"/>
        <end position="34"/>
    </location>
</feature>
<keyword evidence="5" id="KW-0653">Protein transport</keyword>
<organism evidence="10">
    <name type="scientific">hydrothermal vent metagenome</name>
    <dbReference type="NCBI Taxonomy" id="652676"/>
    <lineage>
        <taxon>unclassified sequences</taxon>
        <taxon>metagenomes</taxon>
        <taxon>ecological metagenomes</taxon>
    </lineage>
</organism>
<dbReference type="InterPro" id="IPR038379">
    <property type="entry name" value="SecE_sf"/>
</dbReference>
<comment type="subcellular location">
    <subcellularLocation>
        <location evidence="1">Membrane</location>
    </subcellularLocation>
</comment>
<dbReference type="EMBL" id="UOFL01000030">
    <property type="protein sequence ID" value="VAW71738.1"/>
    <property type="molecule type" value="Genomic_DNA"/>
</dbReference>
<dbReference type="GO" id="GO:0006605">
    <property type="term" value="P:protein targeting"/>
    <property type="evidence" value="ECO:0007669"/>
    <property type="project" value="InterPro"/>
</dbReference>
<dbReference type="HAMAP" id="MF_00422">
    <property type="entry name" value="SecE"/>
    <property type="match status" value="1"/>
</dbReference>
<dbReference type="AlphaFoldDB" id="A0A3B0XU00"/>
<name>A0A3B0XU00_9ZZZZ</name>
<evidence type="ECO:0000256" key="2">
    <source>
        <dbReference type="ARBA" id="ARBA00022448"/>
    </source>
</evidence>
<keyword evidence="4 9" id="KW-0812">Transmembrane</keyword>
<dbReference type="GO" id="GO:0005886">
    <property type="term" value="C:plasma membrane"/>
    <property type="evidence" value="ECO:0007669"/>
    <property type="project" value="TreeGrafter"/>
</dbReference>
<evidence type="ECO:0000256" key="1">
    <source>
        <dbReference type="ARBA" id="ARBA00004370"/>
    </source>
</evidence>
<evidence type="ECO:0000256" key="8">
    <source>
        <dbReference type="ARBA" id="ARBA00023136"/>
    </source>
</evidence>
<dbReference type="NCBIfam" id="TIGR00964">
    <property type="entry name" value="secE_bact"/>
    <property type="match status" value="1"/>
</dbReference>
<dbReference type="GO" id="GO:0008320">
    <property type="term" value="F:protein transmembrane transporter activity"/>
    <property type="evidence" value="ECO:0007669"/>
    <property type="project" value="InterPro"/>
</dbReference>
<keyword evidence="7" id="KW-0811">Translocation</keyword>
<evidence type="ECO:0000256" key="5">
    <source>
        <dbReference type="ARBA" id="ARBA00022927"/>
    </source>
</evidence>
<dbReference type="GO" id="GO:0009306">
    <property type="term" value="P:protein secretion"/>
    <property type="evidence" value="ECO:0007669"/>
    <property type="project" value="InterPro"/>
</dbReference>
<keyword evidence="8 9" id="KW-0472">Membrane</keyword>
<feature type="transmembrane region" description="Helical" evidence="9">
    <location>
        <begin position="39"/>
        <end position="61"/>
    </location>
</feature>
<dbReference type="InterPro" id="IPR001901">
    <property type="entry name" value="Translocase_SecE/Sec61-g"/>
</dbReference>
<keyword evidence="2" id="KW-0813">Transport</keyword>
<sequence>MNAQTEQGPSKFDTLKLFIALVLVLGGAVVFSIFKEQSLLLRVAGILTVVGVAIFISMTTYKGKIAWGFLKDARVEVRKVVWPTRQETLQTTLIVVIMVIIVGLILWTMDQVILWVLGMLTGTKG</sequence>
<evidence type="ECO:0000256" key="9">
    <source>
        <dbReference type="SAM" id="Phobius"/>
    </source>
</evidence>
<dbReference type="PANTHER" id="PTHR33910">
    <property type="entry name" value="PROTEIN TRANSLOCASE SUBUNIT SECE"/>
    <property type="match status" value="1"/>
</dbReference>
<dbReference type="InterPro" id="IPR005807">
    <property type="entry name" value="SecE_bac"/>
</dbReference>
<keyword evidence="6 9" id="KW-1133">Transmembrane helix</keyword>
<dbReference type="PANTHER" id="PTHR33910:SF1">
    <property type="entry name" value="PROTEIN TRANSLOCASE SUBUNIT SECE"/>
    <property type="match status" value="1"/>
</dbReference>
<evidence type="ECO:0000256" key="4">
    <source>
        <dbReference type="ARBA" id="ARBA00022692"/>
    </source>
</evidence>
<keyword evidence="3" id="KW-1003">Cell membrane</keyword>
<dbReference type="Gene3D" id="1.20.5.1030">
    <property type="entry name" value="Preprotein translocase secy subunit"/>
    <property type="match status" value="1"/>
</dbReference>
<evidence type="ECO:0000256" key="7">
    <source>
        <dbReference type="ARBA" id="ARBA00023010"/>
    </source>
</evidence>
<dbReference type="GO" id="GO:0006886">
    <property type="term" value="P:intracellular protein transport"/>
    <property type="evidence" value="ECO:0007669"/>
    <property type="project" value="InterPro"/>
</dbReference>
<dbReference type="PRINTS" id="PR01650">
    <property type="entry name" value="SECETRNLCASE"/>
</dbReference>
<dbReference type="Pfam" id="PF00584">
    <property type="entry name" value="SecE"/>
    <property type="match status" value="1"/>
</dbReference>
<dbReference type="PROSITE" id="PS01067">
    <property type="entry name" value="SECE_SEC61G"/>
    <property type="match status" value="1"/>
</dbReference>
<evidence type="ECO:0000256" key="3">
    <source>
        <dbReference type="ARBA" id="ARBA00022475"/>
    </source>
</evidence>
<proteinExistence type="inferred from homology"/>
<accession>A0A3B0XU00</accession>
<feature type="transmembrane region" description="Helical" evidence="9">
    <location>
        <begin position="93"/>
        <end position="117"/>
    </location>
</feature>
<reference evidence="10" key="1">
    <citation type="submission" date="2018-06" db="EMBL/GenBank/DDBJ databases">
        <authorList>
            <person name="Zhirakovskaya E."/>
        </authorList>
    </citation>
    <scope>NUCLEOTIDE SEQUENCE</scope>
</reference>
<evidence type="ECO:0000256" key="6">
    <source>
        <dbReference type="ARBA" id="ARBA00022989"/>
    </source>
</evidence>